<organism evidence="2 3">
    <name type="scientific">Xylanibacter caecicola</name>
    <dbReference type="NCBI Taxonomy" id="2736294"/>
    <lineage>
        <taxon>Bacteria</taxon>
        <taxon>Pseudomonadati</taxon>
        <taxon>Bacteroidota</taxon>
        <taxon>Bacteroidia</taxon>
        <taxon>Bacteroidales</taxon>
        <taxon>Prevotellaceae</taxon>
        <taxon>Xylanibacter</taxon>
    </lineage>
</organism>
<evidence type="ECO:0000259" key="1">
    <source>
        <dbReference type="Pfam" id="PF00534"/>
    </source>
</evidence>
<dbReference type="InterPro" id="IPR001296">
    <property type="entry name" value="Glyco_trans_1"/>
</dbReference>
<proteinExistence type="predicted"/>
<dbReference type="RefSeq" id="WP_172345010.1">
    <property type="nucleotide sequence ID" value="NZ_CASYYZ010000119.1"/>
</dbReference>
<dbReference type="Pfam" id="PF00534">
    <property type="entry name" value="Glycos_transf_1"/>
    <property type="match status" value="1"/>
</dbReference>
<accession>A0ABX2B2P6</accession>
<dbReference type="Proteomes" id="UP000820977">
    <property type="component" value="Unassembled WGS sequence"/>
</dbReference>
<sequence length="372" mass="43182">MKNIIFWGGFTTHVFELTRALARKGYTVKVIRYTQGANEKRTERIPQYNDKNVEIIECNDRDKAIQICRQYERKTTLHINGSIKVSNAPSFTALKYLLKNGYRVISIPQEGFQLQGLKGKLNYLKWLVYLNMTWRRNMTAWGLTGLNAERQFRHCGVKQEKLFQFLYITQQKTDNQIIKNGGGKLRFIFVGAIDKRKNIIPFVRYMQKNFSEKDYIFNIYGSWDLDSELKALVADDTKIFYHGKQPYDTVRKEMQKADYLILSSLYDGWGAVGNEGLQSGCRLIISKQSGCSVFPHIHKDLGYVFDAKDFNTLNEIMNEIFAQGPLSDKEKKRIIKWADMNISPQSVADYFDKIINHFFNGADKPAAPWTNH</sequence>
<dbReference type="Gene3D" id="3.40.50.2000">
    <property type="entry name" value="Glycogen Phosphorylase B"/>
    <property type="match status" value="2"/>
</dbReference>
<evidence type="ECO:0000313" key="2">
    <source>
        <dbReference type="EMBL" id="NPE25543.1"/>
    </source>
</evidence>
<dbReference type="EMBL" id="JABKKJ010000013">
    <property type="protein sequence ID" value="NPE25543.1"/>
    <property type="molecule type" value="Genomic_DNA"/>
</dbReference>
<keyword evidence="3" id="KW-1185">Reference proteome</keyword>
<gene>
    <name evidence="2" type="ORF">HPS54_08465</name>
</gene>
<name>A0ABX2B2P6_9BACT</name>
<comment type="caution">
    <text evidence="2">The sequence shown here is derived from an EMBL/GenBank/DDBJ whole genome shotgun (WGS) entry which is preliminary data.</text>
</comment>
<dbReference type="SUPFAM" id="SSF53756">
    <property type="entry name" value="UDP-Glycosyltransferase/glycogen phosphorylase"/>
    <property type="match status" value="1"/>
</dbReference>
<reference evidence="2 3" key="1">
    <citation type="submission" date="2020-05" db="EMBL/GenBank/DDBJ databases">
        <title>Distinct polysaccharide utilization as determinants for interspecies competition between intestinal Prevotella spp.</title>
        <authorList>
            <person name="Galvez E.J.C."/>
            <person name="Iljazovic A."/>
            <person name="Strowig T."/>
        </authorList>
    </citation>
    <scope>NUCLEOTIDE SEQUENCE [LARGE SCALE GENOMIC DNA]</scope>
    <source>
        <strain evidence="2 3">PCHR</strain>
    </source>
</reference>
<feature type="domain" description="Glycosyl transferase family 1" evidence="1">
    <location>
        <begin position="173"/>
        <end position="333"/>
    </location>
</feature>
<evidence type="ECO:0000313" key="3">
    <source>
        <dbReference type="Proteomes" id="UP000820977"/>
    </source>
</evidence>
<protein>
    <submittedName>
        <fullName evidence="2">Glycosyltransferase</fullName>
    </submittedName>
</protein>